<keyword evidence="3" id="KW-1185">Reference proteome</keyword>
<organism evidence="2 3">
    <name type="scientific">Kocuria marina subsp. indica</name>
    <dbReference type="NCBI Taxonomy" id="1049583"/>
    <lineage>
        <taxon>Bacteria</taxon>
        <taxon>Bacillati</taxon>
        <taxon>Actinomycetota</taxon>
        <taxon>Actinomycetes</taxon>
        <taxon>Micrococcales</taxon>
        <taxon>Micrococcaceae</taxon>
        <taxon>Kocuria</taxon>
    </lineage>
</organism>
<feature type="transmembrane region" description="Helical" evidence="1">
    <location>
        <begin position="20"/>
        <end position="46"/>
    </location>
</feature>
<dbReference type="Pfam" id="PF05656">
    <property type="entry name" value="DUF805"/>
    <property type="match status" value="1"/>
</dbReference>
<accession>A0A1X7CZS9</accession>
<evidence type="ECO:0000256" key="1">
    <source>
        <dbReference type="SAM" id="Phobius"/>
    </source>
</evidence>
<evidence type="ECO:0000313" key="2">
    <source>
        <dbReference type="EMBL" id="SMF05913.1"/>
    </source>
</evidence>
<evidence type="ECO:0000313" key="3">
    <source>
        <dbReference type="Proteomes" id="UP000192929"/>
    </source>
</evidence>
<dbReference type="AlphaFoldDB" id="A0A1X7CZS9"/>
<sequence>MAYNFGQDRGYLDWPDMDGGASVALMLFALVTLLVSALLFIFAIALSVRRLLDINASGLWFLLFLIPGLGTLALLILAALPPNPRGVRFDNQTIPNGTPAAAHDRGNVTYERPIARELRPDKEDNQ</sequence>
<dbReference type="InterPro" id="IPR008523">
    <property type="entry name" value="DUF805"/>
</dbReference>
<protein>
    <recommendedName>
        <fullName evidence="4">DUF805 domain-containing protein</fullName>
    </recommendedName>
</protein>
<feature type="transmembrane region" description="Helical" evidence="1">
    <location>
        <begin position="58"/>
        <end position="80"/>
    </location>
</feature>
<dbReference type="GO" id="GO:0016020">
    <property type="term" value="C:membrane"/>
    <property type="evidence" value="ECO:0007669"/>
    <property type="project" value="InterPro"/>
</dbReference>
<dbReference type="Proteomes" id="UP000192929">
    <property type="component" value="Unassembled WGS sequence"/>
</dbReference>
<keyword evidence="1" id="KW-1133">Transmembrane helix</keyword>
<keyword evidence="1" id="KW-0472">Membrane</keyword>
<gene>
    <name evidence="2" type="ORF">SAMN06296028_10745</name>
</gene>
<dbReference type="EMBL" id="FXAC01000007">
    <property type="protein sequence ID" value="SMF05913.1"/>
    <property type="molecule type" value="Genomic_DNA"/>
</dbReference>
<reference evidence="3" key="1">
    <citation type="submission" date="2017-04" db="EMBL/GenBank/DDBJ databases">
        <authorList>
            <person name="Varghese N."/>
            <person name="Submissions S."/>
        </authorList>
    </citation>
    <scope>NUCLEOTIDE SEQUENCE [LARGE SCALE GENOMIC DNA]</scope>
    <source>
        <strain evidence="3">NIO-1021</strain>
    </source>
</reference>
<name>A0A1X7CZS9_9MICC</name>
<keyword evidence="1" id="KW-0812">Transmembrane</keyword>
<proteinExistence type="predicted"/>
<dbReference type="RefSeq" id="WP_240505635.1">
    <property type="nucleotide sequence ID" value="NZ_FXAC01000007.1"/>
</dbReference>
<evidence type="ECO:0008006" key="4">
    <source>
        <dbReference type="Google" id="ProtNLM"/>
    </source>
</evidence>